<dbReference type="Gene3D" id="1.20.5.2050">
    <property type="match status" value="2"/>
</dbReference>
<evidence type="ECO:0000259" key="7">
    <source>
        <dbReference type="Pfam" id="PF00847"/>
    </source>
</evidence>
<feature type="compositionally biased region" description="Basic and acidic residues" evidence="6">
    <location>
        <begin position="735"/>
        <end position="748"/>
    </location>
</feature>
<dbReference type="Pfam" id="PF00847">
    <property type="entry name" value="AP2"/>
    <property type="match status" value="1"/>
</dbReference>
<name>A0ABY1ULS8_9APIC</name>
<feature type="region of interest" description="Disordered" evidence="6">
    <location>
        <begin position="581"/>
        <end position="748"/>
    </location>
</feature>
<keyword evidence="5" id="KW-0539">Nucleus</keyword>
<feature type="domain" description="AP2/ERF" evidence="7">
    <location>
        <begin position="1010"/>
        <end position="1061"/>
    </location>
</feature>
<comment type="subcellular location">
    <subcellularLocation>
        <location evidence="1">Nucleus</location>
    </subcellularLocation>
</comment>
<dbReference type="InterPro" id="IPR028078">
    <property type="entry name" value="ACDC"/>
</dbReference>
<evidence type="ECO:0000256" key="5">
    <source>
        <dbReference type="ARBA" id="ARBA00023242"/>
    </source>
</evidence>
<dbReference type="InterPro" id="IPR001471">
    <property type="entry name" value="AP2/ERF_dom"/>
</dbReference>
<evidence type="ECO:0000256" key="2">
    <source>
        <dbReference type="ARBA" id="ARBA00023015"/>
    </source>
</evidence>
<evidence type="ECO:0000259" key="8">
    <source>
        <dbReference type="Pfam" id="PF14733"/>
    </source>
</evidence>
<keyword evidence="4" id="KW-0804">Transcription</keyword>
<accession>A0ABY1ULS8</accession>
<reference evidence="9" key="1">
    <citation type="submission" date="2016-09" db="EMBL/GenBank/DDBJ databases">
        <authorList>
            <consortium name="Pathogen Informatics"/>
            <person name="Sun Q."/>
            <person name="Inoue M."/>
        </authorList>
    </citation>
    <scope>NUCLEOTIDE SEQUENCE</scope>
</reference>
<feature type="domain" description="AP2-coincident C-terminal" evidence="8">
    <location>
        <begin position="1243"/>
        <end position="1334"/>
    </location>
</feature>
<evidence type="ECO:0000256" key="1">
    <source>
        <dbReference type="ARBA" id="ARBA00004123"/>
    </source>
</evidence>
<protein>
    <submittedName>
        <fullName evidence="9">Transcription factor with AP2 domain(S)</fullName>
    </submittedName>
</protein>
<dbReference type="Proteomes" id="UP000831156">
    <property type="component" value="Chromosome 7"/>
</dbReference>
<keyword evidence="2" id="KW-0805">Transcription regulation</keyword>
<feature type="compositionally biased region" description="Low complexity" evidence="6">
    <location>
        <begin position="1185"/>
        <end position="1214"/>
    </location>
</feature>
<dbReference type="EMBL" id="LT969430">
    <property type="protein sequence ID" value="SOV13169.1"/>
    <property type="molecule type" value="Genomic_DNA"/>
</dbReference>
<evidence type="ECO:0000313" key="10">
    <source>
        <dbReference type="Proteomes" id="UP000831156"/>
    </source>
</evidence>
<feature type="compositionally biased region" description="Acidic residues" evidence="6">
    <location>
        <begin position="691"/>
        <end position="727"/>
    </location>
</feature>
<evidence type="ECO:0000256" key="6">
    <source>
        <dbReference type="SAM" id="MobiDB-lite"/>
    </source>
</evidence>
<feature type="compositionally biased region" description="Low complexity" evidence="6">
    <location>
        <begin position="581"/>
        <end position="690"/>
    </location>
</feature>
<organism evidence="9 10">
    <name type="scientific">Plasmodium gaboni</name>
    <dbReference type="NCBI Taxonomy" id="647221"/>
    <lineage>
        <taxon>Eukaryota</taxon>
        <taxon>Sar</taxon>
        <taxon>Alveolata</taxon>
        <taxon>Apicomplexa</taxon>
        <taxon>Aconoidasida</taxon>
        <taxon>Haemosporida</taxon>
        <taxon>Plasmodiidae</taxon>
        <taxon>Plasmodium</taxon>
        <taxon>Plasmodium (Laverania)</taxon>
    </lineage>
</organism>
<sequence length="1349" mass="156844">MVLEVEYHNINTPFGKYSDLENLKEEKEKRLYNNLEYVNLLDIKNLENKSIYVSSDLLNFLKCCTNVNINLNKVPYDFVYSFLVDGELYLGYDISVFILLVKAEHFKYCRRIDEENRDKEENFGTKDKSTIKRSSQIDGEDILQGLLIKEKKDYLSFLNENNEALKQYMESEKRGNPVWNLDESKYMDKNWDDEEDSSFIFKPTFNYLGKNNKNYNNYNNVFSNFIIGNLSSDNISGCFYVEKLNAYLFAMLDKCSNKTVISIFPVEKFGRHKSRNLASRFSQYEDYMHRIIEDRLYPNIQNNLQSVNNMSNMSNMNNINNSKDNIINASGIFNGNSQIVPYFENILDYDKSEFVEYINSFSDVKKSSSFDIIGCSKNLYEQGPNMRKHCIYSNNNNNNLKSGYETCILENKQPLELIENHFDTMENFRGIYDNIHKDYINSINMLVLSRQDNSNMHEMYITRDNHNNYHKNEKNIYSSNIEYIIYHHFNNMDDIVMKCINMKELISMDNNNNNNSNNSHFEKTVEFINPNEDNIFNSEMDSLKNENKDEEEQSEISIYNILGNNGNDTYMKRCSSNYNDDNNNGYSNGSNDNYNNGSSDNYNNNGYNDSTDNNNGYNSNSSYNSNNNNGDDNNNNNNNNDDDCGNNNNNNNNNNGSNNNNNGYNNGNNNNNNNKDNNNNDGNGSSNNNNNDDDEEEEDEDDNNNNNEDDNMSDNEEMEDNDEDNDEYNNSNDSYKYEEKDSNNEKDLKKDIIEGDMINSVKYNKHIGHHTTNKSEISTNYFENSCNMSVNNSNNEGYDDNCNNGYMNHDEGLTLNNGNVSNNKCDMIMPEDGSVMYENMINRGNGLTNNIKNNNVSNNNDNNNNSISCNGDENVYNNINNYINTYMETTNNKNHIENRCNQDSYSTNEDPLSNISLNDTGKMKDSIMYDANDLDMNGTQENSKEEGMDVFDPNFFELKRNSSDGQNKHLEPGVQKKISKKRSKVKHERNSKILDDEKKEVLNKVSQITRVGGVCFDKNRQRWIAHWKIDGKYHKHYFPISQYGFENARERAVSCRKQAEKLFNLPEIQPRNRWNQIKVNGTSHIKKAAKLPRCEGVGYDELSQSWVSTFVVHKKFSIEELGFYEAREKAIYCRKTFEKVNVHDDYEYLLNDRLGLRNEEKDELSDLINVDKNALDNLELETSVNNNNNKVKHNNNNNNNNNNGNNNNNNNSNNSEKVRIKNNDFSMDNNNENVGTGEMKISNDKYLKITQEAIEMILSNIKHKSLPEIKMKLIDKQKFENYNTLLDKHFKFITSVKNISQLRPYISLFHKFIIYHTLPHNISLRKQLFIIEALEWSSFFSGAASEKVE</sequence>
<feature type="region of interest" description="Disordered" evidence="6">
    <location>
        <begin position="1184"/>
        <end position="1217"/>
    </location>
</feature>
<proteinExistence type="predicted"/>
<keyword evidence="3" id="KW-0238">DNA-binding</keyword>
<evidence type="ECO:0000256" key="4">
    <source>
        <dbReference type="ARBA" id="ARBA00023163"/>
    </source>
</evidence>
<dbReference type="Pfam" id="PF14733">
    <property type="entry name" value="ACDC"/>
    <property type="match status" value="1"/>
</dbReference>
<evidence type="ECO:0000256" key="3">
    <source>
        <dbReference type="ARBA" id="ARBA00023125"/>
    </source>
</evidence>
<gene>
    <name evidence="9" type="ORF">PGABG01_0727900</name>
</gene>
<evidence type="ECO:0000313" key="9">
    <source>
        <dbReference type="EMBL" id="SOV13169.1"/>
    </source>
</evidence>
<keyword evidence="10" id="KW-1185">Reference proteome</keyword>